<reference evidence="1" key="1">
    <citation type="submission" date="2013-11" db="EMBL/GenBank/DDBJ databases">
        <title>Genome sequence of the fusiform rust pathogen reveals effectors for host alternation and coevolution with pine.</title>
        <authorList>
            <consortium name="DOE Joint Genome Institute"/>
            <person name="Smith K."/>
            <person name="Pendleton A."/>
            <person name="Kubisiak T."/>
            <person name="Anderson C."/>
            <person name="Salamov A."/>
            <person name="Aerts A."/>
            <person name="Riley R."/>
            <person name="Clum A."/>
            <person name="Lindquist E."/>
            <person name="Ence D."/>
            <person name="Campbell M."/>
            <person name="Kronenberg Z."/>
            <person name="Feau N."/>
            <person name="Dhillon B."/>
            <person name="Hamelin R."/>
            <person name="Burleigh J."/>
            <person name="Smith J."/>
            <person name="Yandell M."/>
            <person name="Nelson C."/>
            <person name="Grigoriev I."/>
            <person name="Davis J."/>
        </authorList>
    </citation>
    <scope>NUCLEOTIDE SEQUENCE</scope>
    <source>
        <strain evidence="1">G11</strain>
    </source>
</reference>
<keyword evidence="2" id="KW-1185">Reference proteome</keyword>
<accession>A0A9P6NWE6</accession>
<name>A0A9P6NWE6_9BASI</name>
<dbReference type="EMBL" id="MU167212">
    <property type="protein sequence ID" value="KAG0151578.1"/>
    <property type="molecule type" value="Genomic_DNA"/>
</dbReference>
<gene>
    <name evidence="1" type="ORF">CROQUDRAFT_86606</name>
</gene>
<protein>
    <submittedName>
        <fullName evidence="1">Uncharacterized protein</fullName>
    </submittedName>
</protein>
<dbReference type="AlphaFoldDB" id="A0A9P6NWE6"/>
<evidence type="ECO:0000313" key="1">
    <source>
        <dbReference type="EMBL" id="KAG0151578.1"/>
    </source>
</evidence>
<proteinExistence type="predicted"/>
<dbReference type="Proteomes" id="UP000886653">
    <property type="component" value="Unassembled WGS sequence"/>
</dbReference>
<evidence type="ECO:0000313" key="2">
    <source>
        <dbReference type="Proteomes" id="UP000886653"/>
    </source>
</evidence>
<comment type="caution">
    <text evidence="1">The sequence shown here is derived from an EMBL/GenBank/DDBJ whole genome shotgun (WGS) entry which is preliminary data.</text>
</comment>
<sequence>MVQRLGKPQCCCAGLLLWLTKLSLYYAVLATIADASAVSRRSFRFDYRSAESFREGDKAERLTMGFDAPDPKDKLKNSDTLEHALDIFNTRVDTAKILDYNLNQLKQAYDPEFSFNPDEADRGQIDSVLVKIKARKNLLEQVNREAKYASSKHSKYTSALVKIKLDVEKGLIREALENPKLAKALEKTLKGTSHPELLRLSKVLKMYTHSPTWWERLKLLFHKFFGIRTKNRVQVEAKEFAKRFRKPFTLNQKRMHSVIQEVAVEELVATALWRGEFLEEECRLLKQLFKNPKKLSKDQETLVEKLYSAFLIRQIPPNFLDLNKEWVDMIQKISLSTEEELDKMSLSQVPEEELLEDQKAKLEMLKKKHLISQKLQSNLKRVEEIRQKLIKEEELSHEESAFMFSSFSEQMGILQDNINREVLAWDIPENHVRHSGWFWPVGRSRSNFLEHQEIVNDGNYLFKTLTDDELSFINTFKEQIDESKGAWFRKPKKSAISFANLYGYSSCIDVIESRSPHKIRNLTLHNHEIKGLNTLMEKIEERLSRRLELTPVEREAGQQLIKEEHKRLESLSAYSKGKEMLKVIQKSQMHPTSVTEDELIQKLDLLQPLDNSDTNLLHKLGDKYQKIIINTMSENDVLLSHLIWLEANGQNLEHYTYEGEMRASELKAKIEKFADSPLEKYILFATIKKRVAYSFESMFQQEMQSKEALVGQLTEVEHRIYSGLQQPLWKRTLEGPDERDFMLEVFSSLLKSLRGYEEAAEVLDQYTNGSEHLALPSSLTRNLHQHELGQVEQLWSENQEGFSTRDNHARSKLCAILATAEARRRLAKGSHSELNQPFFYNSKVLSKAREIEKIKTLYEQETEKLEDDLSAIWKLYSSAVQ</sequence>
<organism evidence="1 2">
    <name type="scientific">Cronartium quercuum f. sp. fusiforme G11</name>
    <dbReference type="NCBI Taxonomy" id="708437"/>
    <lineage>
        <taxon>Eukaryota</taxon>
        <taxon>Fungi</taxon>
        <taxon>Dikarya</taxon>
        <taxon>Basidiomycota</taxon>
        <taxon>Pucciniomycotina</taxon>
        <taxon>Pucciniomycetes</taxon>
        <taxon>Pucciniales</taxon>
        <taxon>Coleosporiaceae</taxon>
        <taxon>Cronartium</taxon>
    </lineage>
</organism>